<feature type="compositionally biased region" description="Basic residues" evidence="6">
    <location>
        <begin position="327"/>
        <end position="341"/>
    </location>
</feature>
<keyword evidence="3 5" id="KW-0690">Ribosome biogenesis</keyword>
<dbReference type="Pfam" id="PF04939">
    <property type="entry name" value="RRS1"/>
    <property type="match status" value="1"/>
</dbReference>
<evidence type="ECO:0000313" key="7">
    <source>
        <dbReference type="EMBL" id="KAJ6834911.1"/>
    </source>
</evidence>
<feature type="compositionally biased region" description="Basic and acidic residues" evidence="6">
    <location>
        <begin position="193"/>
        <end position="206"/>
    </location>
</feature>
<protein>
    <recommendedName>
        <fullName evidence="5">Ribosome biogenesis regulatory protein</fullName>
    </recommendedName>
</protein>
<evidence type="ECO:0000256" key="4">
    <source>
        <dbReference type="ARBA" id="ARBA00023242"/>
    </source>
</evidence>
<keyword evidence="4 5" id="KW-0539">Nucleus</keyword>
<sequence length="341" mass="38311">MGAEKYEIDLGNLMAFDPSHHFQSVPSTREELAKACIGKGTEFVQSIANALFSLPASADPEGPLVKLPPPATRLPREKHFPKPKPPSKWEEFAKIKGIKTRKKDKRVFDEQTDTWKRRYGYDRVNDDRDVPIIEAKMTDEPGEDPFSKRQSEKKQRVEKQEKNRLQNSKQAMKADAFPSHVQLAATALPITGTKREVPKKASREELESVAGMAASTTASGGKFDKKLPGEKPTKHAGKYRKFLPVVEGKGMGSQERQQTEKILIKLMAKSSHDILDVDKAVTMFNVKGEKKRRKEKEQGTTSSKSSKFNPKKKSKKGHESSSSSKLNTKKKPMKKSSKQQH</sequence>
<dbReference type="GO" id="GO:0030687">
    <property type="term" value="C:preribosome, large subunit precursor"/>
    <property type="evidence" value="ECO:0007669"/>
    <property type="project" value="TreeGrafter"/>
</dbReference>
<dbReference type="InterPro" id="IPR007023">
    <property type="entry name" value="Ribosom_reg"/>
</dbReference>
<evidence type="ECO:0000256" key="1">
    <source>
        <dbReference type="ARBA" id="ARBA00004123"/>
    </source>
</evidence>
<evidence type="ECO:0000313" key="8">
    <source>
        <dbReference type="Proteomes" id="UP001140949"/>
    </source>
</evidence>
<feature type="compositionally biased region" description="Low complexity" evidence="6">
    <location>
        <begin position="210"/>
        <end position="221"/>
    </location>
</feature>
<feature type="region of interest" description="Disordered" evidence="6">
    <location>
        <begin position="133"/>
        <end position="240"/>
    </location>
</feature>
<comment type="subcellular location">
    <subcellularLocation>
        <location evidence="1 5">Nucleus</location>
    </subcellularLocation>
</comment>
<comment type="similarity">
    <text evidence="2 5">Belongs to the RRS1 family.</text>
</comment>
<dbReference type="GO" id="GO:0042273">
    <property type="term" value="P:ribosomal large subunit biogenesis"/>
    <property type="evidence" value="ECO:0007669"/>
    <property type="project" value="TreeGrafter"/>
</dbReference>
<comment type="caution">
    <text evidence="7">The sequence shown here is derived from an EMBL/GenBank/DDBJ whole genome shotgun (WGS) entry which is preliminary data.</text>
</comment>
<evidence type="ECO:0000256" key="6">
    <source>
        <dbReference type="SAM" id="MobiDB-lite"/>
    </source>
</evidence>
<reference evidence="7" key="2">
    <citation type="submission" date="2023-04" db="EMBL/GenBank/DDBJ databases">
        <authorList>
            <person name="Bruccoleri R.E."/>
            <person name="Oakeley E.J."/>
            <person name="Faust A.-M."/>
            <person name="Dessus-Babus S."/>
            <person name="Altorfer M."/>
            <person name="Burckhardt D."/>
            <person name="Oertli M."/>
            <person name="Naumann U."/>
            <person name="Petersen F."/>
            <person name="Wong J."/>
        </authorList>
    </citation>
    <scope>NUCLEOTIDE SEQUENCE</scope>
    <source>
        <strain evidence="7">GSM-AAB239-AS_SAM_17_03QT</strain>
        <tissue evidence="7">Leaf</tissue>
    </source>
</reference>
<organism evidence="7 8">
    <name type="scientific">Iris pallida</name>
    <name type="common">Sweet iris</name>
    <dbReference type="NCBI Taxonomy" id="29817"/>
    <lineage>
        <taxon>Eukaryota</taxon>
        <taxon>Viridiplantae</taxon>
        <taxon>Streptophyta</taxon>
        <taxon>Embryophyta</taxon>
        <taxon>Tracheophyta</taxon>
        <taxon>Spermatophyta</taxon>
        <taxon>Magnoliopsida</taxon>
        <taxon>Liliopsida</taxon>
        <taxon>Asparagales</taxon>
        <taxon>Iridaceae</taxon>
        <taxon>Iridoideae</taxon>
        <taxon>Irideae</taxon>
        <taxon>Iris</taxon>
    </lineage>
</organism>
<dbReference type="GO" id="GO:0005730">
    <property type="term" value="C:nucleolus"/>
    <property type="evidence" value="ECO:0007669"/>
    <property type="project" value="TreeGrafter"/>
</dbReference>
<feature type="region of interest" description="Disordered" evidence="6">
    <location>
        <begin position="286"/>
        <end position="341"/>
    </location>
</feature>
<name>A0AAX6H2X1_IRIPA</name>
<dbReference type="Proteomes" id="UP001140949">
    <property type="component" value="Unassembled WGS sequence"/>
</dbReference>
<evidence type="ECO:0000256" key="5">
    <source>
        <dbReference type="RuleBase" id="RU364132"/>
    </source>
</evidence>
<dbReference type="AlphaFoldDB" id="A0AAX6H2X1"/>
<comment type="function">
    <text evidence="5">Involved in ribosomal large subunit assembly.</text>
</comment>
<evidence type="ECO:0000256" key="3">
    <source>
        <dbReference type="ARBA" id="ARBA00022517"/>
    </source>
</evidence>
<feature type="compositionally biased region" description="Basic and acidic residues" evidence="6">
    <location>
        <begin position="133"/>
        <end position="164"/>
    </location>
</feature>
<keyword evidence="8" id="KW-1185">Reference proteome</keyword>
<dbReference type="PANTHER" id="PTHR17602:SF4">
    <property type="entry name" value="RIBOSOME BIOGENESIS REGULATORY PROTEIN HOMOLOG"/>
    <property type="match status" value="1"/>
</dbReference>
<proteinExistence type="inferred from homology"/>
<dbReference type="GO" id="GO:0000447">
    <property type="term" value="P:endonucleolytic cleavage in ITS1 to separate SSU-rRNA from 5.8S rRNA and LSU-rRNA from tricistronic rRNA transcript (SSU-rRNA, 5.8S rRNA, LSU-rRNA)"/>
    <property type="evidence" value="ECO:0007669"/>
    <property type="project" value="TreeGrafter"/>
</dbReference>
<gene>
    <name evidence="7" type="ORF">M6B38_122980</name>
</gene>
<dbReference type="EMBL" id="JANAVB010013600">
    <property type="protein sequence ID" value="KAJ6834911.1"/>
    <property type="molecule type" value="Genomic_DNA"/>
</dbReference>
<evidence type="ECO:0000256" key="2">
    <source>
        <dbReference type="ARBA" id="ARBA00010077"/>
    </source>
</evidence>
<accession>A0AAX6H2X1</accession>
<dbReference type="PANTHER" id="PTHR17602">
    <property type="entry name" value="RIBOSOME BIOGENESIS REGULATORY PROTEIN"/>
    <property type="match status" value="1"/>
</dbReference>
<reference evidence="7" key="1">
    <citation type="journal article" date="2023" name="GigaByte">
        <title>Genome assembly of the bearded iris, Iris pallida Lam.</title>
        <authorList>
            <person name="Bruccoleri R.E."/>
            <person name="Oakeley E.J."/>
            <person name="Faust A.M.E."/>
            <person name="Altorfer M."/>
            <person name="Dessus-Babus S."/>
            <person name="Burckhardt D."/>
            <person name="Oertli M."/>
            <person name="Naumann U."/>
            <person name="Petersen F."/>
            <person name="Wong J."/>
        </authorList>
    </citation>
    <scope>NUCLEOTIDE SEQUENCE</scope>
    <source>
        <strain evidence="7">GSM-AAB239-AS_SAM_17_03QT</strain>
    </source>
</reference>
<feature type="region of interest" description="Disordered" evidence="6">
    <location>
        <begin position="59"/>
        <end position="88"/>
    </location>
</feature>
<feature type="compositionally biased region" description="Basic and acidic residues" evidence="6">
    <location>
        <begin position="222"/>
        <end position="233"/>
    </location>
</feature>